<dbReference type="Pfam" id="PF13857">
    <property type="entry name" value="Ank_5"/>
    <property type="match status" value="1"/>
</dbReference>
<keyword evidence="1" id="KW-0677">Repeat</keyword>
<keyword evidence="6" id="KW-1185">Reference proteome</keyword>
<dbReference type="AlphaFoldDB" id="A0A7I8L6N9"/>
<evidence type="ECO:0000256" key="4">
    <source>
        <dbReference type="SAM" id="MobiDB-lite"/>
    </source>
</evidence>
<dbReference type="SMART" id="SM00248">
    <property type="entry name" value="ANK"/>
    <property type="match status" value="6"/>
</dbReference>
<keyword evidence="2 3" id="KW-0040">ANK repeat</keyword>
<evidence type="ECO:0000256" key="2">
    <source>
        <dbReference type="ARBA" id="ARBA00023043"/>
    </source>
</evidence>
<dbReference type="Proteomes" id="UP000663760">
    <property type="component" value="Chromosome 11"/>
</dbReference>
<name>A0A7I8L6N9_SPIIN</name>
<evidence type="ECO:0000313" key="6">
    <source>
        <dbReference type="Proteomes" id="UP000663760"/>
    </source>
</evidence>
<dbReference type="EMBL" id="LR746274">
    <property type="protein sequence ID" value="CAA7404935.1"/>
    <property type="molecule type" value="Genomic_DNA"/>
</dbReference>
<dbReference type="Pfam" id="PF12796">
    <property type="entry name" value="Ank_2"/>
    <property type="match status" value="1"/>
</dbReference>
<evidence type="ECO:0000256" key="1">
    <source>
        <dbReference type="ARBA" id="ARBA00022737"/>
    </source>
</evidence>
<organism evidence="5 6">
    <name type="scientific">Spirodela intermedia</name>
    <name type="common">Intermediate duckweed</name>
    <dbReference type="NCBI Taxonomy" id="51605"/>
    <lineage>
        <taxon>Eukaryota</taxon>
        <taxon>Viridiplantae</taxon>
        <taxon>Streptophyta</taxon>
        <taxon>Embryophyta</taxon>
        <taxon>Tracheophyta</taxon>
        <taxon>Spermatophyta</taxon>
        <taxon>Magnoliopsida</taxon>
        <taxon>Liliopsida</taxon>
        <taxon>Araceae</taxon>
        <taxon>Lemnoideae</taxon>
        <taxon>Spirodela</taxon>
    </lineage>
</organism>
<gene>
    <name evidence="5" type="ORF">SI8410_11015613</name>
</gene>
<protein>
    <submittedName>
        <fullName evidence="5">Uncharacterized protein</fullName>
    </submittedName>
</protein>
<dbReference type="InterPro" id="IPR036770">
    <property type="entry name" value="Ankyrin_rpt-contain_sf"/>
</dbReference>
<dbReference type="PROSITE" id="PS50297">
    <property type="entry name" value="ANK_REP_REGION"/>
    <property type="match status" value="1"/>
</dbReference>
<accession>A0A7I8L6N9</accession>
<dbReference type="Gene3D" id="1.25.40.20">
    <property type="entry name" value="Ankyrin repeat-containing domain"/>
    <property type="match status" value="1"/>
</dbReference>
<dbReference type="OrthoDB" id="5314041at2759"/>
<evidence type="ECO:0000313" key="5">
    <source>
        <dbReference type="EMBL" id="CAA7404935.1"/>
    </source>
</evidence>
<evidence type="ECO:0000256" key="3">
    <source>
        <dbReference type="PROSITE-ProRule" id="PRU00023"/>
    </source>
</evidence>
<feature type="compositionally biased region" description="Acidic residues" evidence="4">
    <location>
        <begin position="442"/>
        <end position="464"/>
    </location>
</feature>
<feature type="repeat" description="ANK" evidence="3">
    <location>
        <begin position="207"/>
        <end position="239"/>
    </location>
</feature>
<reference evidence="5" key="1">
    <citation type="submission" date="2020-02" db="EMBL/GenBank/DDBJ databases">
        <authorList>
            <person name="Scholz U."/>
            <person name="Mascher M."/>
            <person name="Fiebig A."/>
        </authorList>
    </citation>
    <scope>NUCLEOTIDE SEQUENCE</scope>
</reference>
<dbReference type="InterPro" id="IPR002110">
    <property type="entry name" value="Ankyrin_rpt"/>
</dbReference>
<dbReference type="SUPFAM" id="SSF48403">
    <property type="entry name" value="Ankyrin repeat"/>
    <property type="match status" value="1"/>
</dbReference>
<feature type="region of interest" description="Disordered" evidence="4">
    <location>
        <begin position="430"/>
        <end position="478"/>
    </location>
</feature>
<dbReference type="PANTHER" id="PTHR24173">
    <property type="entry name" value="ANKYRIN REPEAT CONTAINING"/>
    <property type="match status" value="1"/>
</dbReference>
<dbReference type="PROSITE" id="PS50088">
    <property type="entry name" value="ANK_REPEAT"/>
    <property type="match status" value="1"/>
</dbReference>
<dbReference type="PANTHER" id="PTHR24173:SF74">
    <property type="entry name" value="ANKYRIN REPEAT DOMAIN-CONTAINING PROTEIN 16"/>
    <property type="match status" value="1"/>
</dbReference>
<sequence>MACADFPLRWESTGDQWWCAAPIDWAAANGHYDLLRELLHIDGNLIIKLTSLRRLRRLESLWDDDPRFSSAAAARSSIAHKLLLDCESPSGGNSLLAAGYGGWLLYTAAAAGDLVFSGELLRRDPFLVFGEGEYGVTDLLYAAARSRSSEVFFLLLDRAAAAGRSAVFAAEIAHRAVLAAARGGSLELTVELLRRYGGDVLSFRDAAGSTVLHAAAARGHVQVVEGLLRMYDIADERDGQGNAAVHVAAYRGQGAAVEALILAAPPCAYATNGAGENVLHVAVAGFRASGFRRLDRQMAVVRFLLHGRLVDVGSLVNARDRQGRTALHVAAARNIHANVVALLMAVPSVEVNARDVNGMTALDLLRRRPRTGSSEVVLRRLVAAGGIAGLKDESTRSALVAQLRANPPAASPGTRFRIADSEILLFAGGARRSSGDGRGNDGDDSSEEEEEEEETEFSWADEDGPGSGRVSGPVEVEK</sequence>
<proteinExistence type="predicted"/>